<feature type="compositionally biased region" description="Polar residues" evidence="1">
    <location>
        <begin position="13"/>
        <end position="22"/>
    </location>
</feature>
<feature type="compositionally biased region" description="Low complexity" evidence="1">
    <location>
        <begin position="399"/>
        <end position="413"/>
    </location>
</feature>
<dbReference type="EMBL" id="KZ819619">
    <property type="protein sequence ID" value="PWN31199.1"/>
    <property type="molecule type" value="Genomic_DNA"/>
</dbReference>
<feature type="region of interest" description="Disordered" evidence="1">
    <location>
        <begin position="1"/>
        <end position="263"/>
    </location>
</feature>
<dbReference type="SUPFAM" id="SSF48452">
    <property type="entry name" value="TPR-like"/>
    <property type="match status" value="1"/>
</dbReference>
<accession>A0A316V0X5</accession>
<keyword evidence="3" id="KW-1185">Reference proteome</keyword>
<evidence type="ECO:0000313" key="3">
    <source>
        <dbReference type="Proteomes" id="UP000245771"/>
    </source>
</evidence>
<feature type="compositionally biased region" description="Low complexity" evidence="1">
    <location>
        <begin position="152"/>
        <end position="167"/>
    </location>
</feature>
<dbReference type="GO" id="GO:0005829">
    <property type="term" value="C:cytosol"/>
    <property type="evidence" value="ECO:0007669"/>
    <property type="project" value="TreeGrafter"/>
</dbReference>
<dbReference type="Pfam" id="PF10300">
    <property type="entry name" value="Iml2-TPR_39"/>
    <property type="match status" value="1"/>
</dbReference>
<reference evidence="2 3" key="1">
    <citation type="journal article" date="2018" name="Mol. Biol. Evol.">
        <title>Broad Genomic Sampling Reveals a Smut Pathogenic Ancestry of the Fungal Clade Ustilaginomycotina.</title>
        <authorList>
            <person name="Kijpornyongpan T."/>
            <person name="Mondo S.J."/>
            <person name="Barry K."/>
            <person name="Sandor L."/>
            <person name="Lee J."/>
            <person name="Lipzen A."/>
            <person name="Pangilinan J."/>
            <person name="LaButti K."/>
            <person name="Hainaut M."/>
            <person name="Henrissat B."/>
            <person name="Grigoriev I.V."/>
            <person name="Spatafora J.W."/>
            <person name="Aime M.C."/>
        </authorList>
    </citation>
    <scope>NUCLEOTIDE SEQUENCE [LARGE SCALE GENOMIC DNA]</scope>
    <source>
        <strain evidence="2 3">MCA 3882</strain>
    </source>
</reference>
<feature type="compositionally biased region" description="Low complexity" evidence="1">
    <location>
        <begin position="120"/>
        <end position="145"/>
    </location>
</feature>
<dbReference type="GO" id="GO:0005741">
    <property type="term" value="C:mitochondrial outer membrane"/>
    <property type="evidence" value="ECO:0007669"/>
    <property type="project" value="TreeGrafter"/>
</dbReference>
<feature type="compositionally biased region" description="Acidic residues" evidence="1">
    <location>
        <begin position="298"/>
        <end position="326"/>
    </location>
</feature>
<dbReference type="Proteomes" id="UP000245771">
    <property type="component" value="Unassembled WGS sequence"/>
</dbReference>
<protein>
    <submittedName>
        <fullName evidence="2">Uncharacterized protein</fullName>
    </submittedName>
</protein>
<gene>
    <name evidence="2" type="ORF">FA14DRAFT_162873</name>
</gene>
<dbReference type="RefSeq" id="XP_025351501.1">
    <property type="nucleotide sequence ID" value="XM_025499782.1"/>
</dbReference>
<feature type="region of interest" description="Disordered" evidence="1">
    <location>
        <begin position="377"/>
        <end position="450"/>
    </location>
</feature>
<sequence length="1070" mass="117488">MAAGDVAVAHSGDTLSRKQSTPSRRSIISRIGSKGGELQAPVSNTDAVLRSRTASTSDSGSVSKRGSKANGSIKKQGSINSNEKPPSLGVSNGDAPNYLPVPNGDSNGGLTPPRKDSDNRSNASRRSARNVISGIISRSRSRQSSVEPENDTNTSRRTSFSNSAARRMSVRLPGMKSKSATPNRTATTESDDFSTEKEEKDNLPPPVPAVPVEHSRPAVLSNGDGRTASSGLIRDSSIPQHPHQKAEQNGQNGQKEEEGESKGVLGGAVAAITGAGAAAGGAAAAIASKVTGNGQNHEDDDDYSSEDEFHDADLGDIQEHDEEEDHSTEHHQQQERPSAAQREASHQSHASHHRHRGLSEGEGVALGGAGAGAAVAAASSRSKDSSYGAKRSSSPDQTISSNRASSIRSNSSRTPSQLRGTSGAKRRSGSMPTGNDSQTPTDAKARNETPFYVREKSARVRKLTYDDVVMTEEEMFADIKEARKALNLFLNSRMLEAEEMIAKYADQKLYYALGDALIAVIKGFMTFEPEDLAKAISYCKDALHMATLLRKQTNSVSNFGRFVRGTGHGPSTMANMSIVQRHAELIYAESLLLKAVMGILYSGDFFGFVAEALNMRNAYGIYRSLSKYVEWADERASGSRDETIDEDFRSGVYLGNGLISMILGLLPGKVLKIMEVFGYTGDTKWALKTLARAGEWTHKSDKPGMPVEKEGIRRQVCDMGILLYHLVISTFIPVTGVDIDFADKVLHYNLERYPQGVFFLYFSGRLYSTQSLAEKAITQFKAARDVQKEYVQLQHICIWDMSLCHMSLTQFEQAYKCFTTLLKDSNWSKCVYSYGEAANLYASTSDPKDARRQEAGKIFSSVPEKMQRIAGKSIPMEKFCARKAKKYNRQQRLLLPGLEFSYIYHCFTNAPAYSLCDNQLVDISEALQEINQVQDPSEYYSGADEYWDDYCLAHFLRGVTLRYIAYPEKHAKLNESEHPIPQNEAAEQAEISLRNVIESSHRLSLDHYLCYFAHYELGRLYASQGNTSEAREHYDMIMSGKTLEASTKGKGKYSMQNMCTLRTNGALSVL</sequence>
<dbReference type="PANTHER" id="PTHR31859:SF1">
    <property type="entry name" value="TETRATRICOPEPTIDE REPEAT PROTEIN 39C"/>
    <property type="match status" value="1"/>
</dbReference>
<dbReference type="InterPro" id="IPR011990">
    <property type="entry name" value="TPR-like_helical_dom_sf"/>
</dbReference>
<dbReference type="Gene3D" id="1.25.40.10">
    <property type="entry name" value="Tetratricopeptide repeat domain"/>
    <property type="match status" value="1"/>
</dbReference>
<feature type="compositionally biased region" description="Polar residues" evidence="1">
    <location>
        <begin position="430"/>
        <end position="441"/>
    </location>
</feature>
<feature type="compositionally biased region" description="Polar residues" evidence="1">
    <location>
        <begin position="41"/>
        <end position="84"/>
    </location>
</feature>
<feature type="region of interest" description="Disordered" evidence="1">
    <location>
        <begin position="291"/>
        <end position="365"/>
    </location>
</feature>
<evidence type="ECO:0000256" key="1">
    <source>
        <dbReference type="SAM" id="MobiDB-lite"/>
    </source>
</evidence>
<organism evidence="2 3">
    <name type="scientific">Meira miltonrushii</name>
    <dbReference type="NCBI Taxonomy" id="1280837"/>
    <lineage>
        <taxon>Eukaryota</taxon>
        <taxon>Fungi</taxon>
        <taxon>Dikarya</taxon>
        <taxon>Basidiomycota</taxon>
        <taxon>Ustilaginomycotina</taxon>
        <taxon>Exobasidiomycetes</taxon>
        <taxon>Exobasidiales</taxon>
        <taxon>Brachybasidiaceae</taxon>
        <taxon>Meira</taxon>
    </lineage>
</organism>
<dbReference type="OrthoDB" id="43460at2759"/>
<dbReference type="GO" id="GO:0005634">
    <property type="term" value="C:nucleus"/>
    <property type="evidence" value="ECO:0007669"/>
    <property type="project" value="TreeGrafter"/>
</dbReference>
<dbReference type="InParanoid" id="A0A316V0X5"/>
<proteinExistence type="predicted"/>
<dbReference type="AlphaFoldDB" id="A0A316V0X5"/>
<feature type="compositionally biased region" description="Low complexity" evidence="1">
    <location>
        <begin position="23"/>
        <end position="32"/>
    </location>
</feature>
<dbReference type="GeneID" id="37021563"/>
<dbReference type="FunCoup" id="A0A316V0X5">
    <property type="interactions" value="61"/>
</dbReference>
<feature type="compositionally biased region" description="Polar residues" evidence="1">
    <location>
        <begin position="178"/>
        <end position="188"/>
    </location>
</feature>
<evidence type="ECO:0000313" key="2">
    <source>
        <dbReference type="EMBL" id="PWN31199.1"/>
    </source>
</evidence>
<dbReference type="PANTHER" id="PTHR31859">
    <property type="entry name" value="TETRATRICOPEPTIDE REPEAT PROTEIN 39 FAMILY MEMBER"/>
    <property type="match status" value="1"/>
</dbReference>
<dbReference type="InterPro" id="IPR019412">
    <property type="entry name" value="IML2/TPR_39"/>
</dbReference>
<name>A0A316V0X5_9BASI</name>